<dbReference type="STRING" id="360411.AC812_15710"/>
<dbReference type="AlphaFoldDB" id="A0A0N8GLG8"/>
<dbReference type="InterPro" id="IPR029068">
    <property type="entry name" value="Glyas_Bleomycin-R_OHBP_Dase"/>
</dbReference>
<evidence type="ECO:0000313" key="3">
    <source>
        <dbReference type="Proteomes" id="UP000050514"/>
    </source>
</evidence>
<evidence type="ECO:0000259" key="1">
    <source>
        <dbReference type="PROSITE" id="PS51819"/>
    </source>
</evidence>
<dbReference type="SUPFAM" id="SSF54593">
    <property type="entry name" value="Glyoxalase/Bleomycin resistance protein/Dihydroxybiphenyl dioxygenase"/>
    <property type="match status" value="1"/>
</dbReference>
<dbReference type="CDD" id="cd06587">
    <property type="entry name" value="VOC"/>
    <property type="match status" value="1"/>
</dbReference>
<name>A0A0N8GLG8_9CHLR</name>
<organism evidence="2 3">
    <name type="scientific">Bellilinea caldifistulae</name>
    <dbReference type="NCBI Taxonomy" id="360411"/>
    <lineage>
        <taxon>Bacteria</taxon>
        <taxon>Bacillati</taxon>
        <taxon>Chloroflexota</taxon>
        <taxon>Anaerolineae</taxon>
        <taxon>Anaerolineales</taxon>
        <taxon>Anaerolineaceae</taxon>
        <taxon>Bellilinea</taxon>
    </lineage>
</organism>
<keyword evidence="3" id="KW-1185">Reference proteome</keyword>
<dbReference type="PROSITE" id="PS51819">
    <property type="entry name" value="VOC"/>
    <property type="match status" value="1"/>
</dbReference>
<dbReference type="Pfam" id="PF00903">
    <property type="entry name" value="Glyoxalase"/>
    <property type="match status" value="1"/>
</dbReference>
<dbReference type="InterPro" id="IPR037523">
    <property type="entry name" value="VOC_core"/>
</dbReference>
<dbReference type="Gene3D" id="3.10.180.10">
    <property type="entry name" value="2,3-Dihydroxybiphenyl 1,2-Dioxygenase, domain 1"/>
    <property type="match status" value="1"/>
</dbReference>
<evidence type="ECO:0000313" key="2">
    <source>
        <dbReference type="EMBL" id="KPL72458.1"/>
    </source>
</evidence>
<proteinExistence type="predicted"/>
<dbReference type="OrthoDB" id="9812656at2"/>
<accession>A0A0N8GLG8</accession>
<dbReference type="EMBL" id="LGHJ01000023">
    <property type="protein sequence ID" value="KPL72458.1"/>
    <property type="molecule type" value="Genomic_DNA"/>
</dbReference>
<protein>
    <recommendedName>
        <fullName evidence="1">VOC domain-containing protein</fullName>
    </recommendedName>
</protein>
<comment type="caution">
    <text evidence="2">The sequence shown here is derived from an EMBL/GenBank/DDBJ whole genome shotgun (WGS) entry which is preliminary data.</text>
</comment>
<dbReference type="Proteomes" id="UP000050514">
    <property type="component" value="Unassembled WGS sequence"/>
</dbReference>
<reference evidence="2 3" key="1">
    <citation type="submission" date="2015-07" db="EMBL/GenBank/DDBJ databases">
        <title>Draft genome of Bellilinea caldifistulae DSM 17877.</title>
        <authorList>
            <person name="Hemp J."/>
            <person name="Ward L.M."/>
            <person name="Pace L.A."/>
            <person name="Fischer W.W."/>
        </authorList>
    </citation>
    <scope>NUCLEOTIDE SEQUENCE [LARGE SCALE GENOMIC DNA]</scope>
    <source>
        <strain evidence="2 3">GOMI-1</strain>
    </source>
</reference>
<dbReference type="RefSeq" id="WP_061916694.1">
    <property type="nucleotide sequence ID" value="NZ_DF967971.1"/>
</dbReference>
<feature type="domain" description="VOC" evidence="1">
    <location>
        <begin position="3"/>
        <end position="117"/>
    </location>
</feature>
<dbReference type="InterPro" id="IPR004360">
    <property type="entry name" value="Glyas_Fos-R_dOase_dom"/>
</dbReference>
<sequence length="123" mass="14045">MKSFEQLITFLPSKDLQTTTNFYQNVLELPLVRDQGDCKIFRVSPAGLIGFCSRPELPSPAKSIILTLITDEVDEWFKKLVKAGAQVEKPPTYNLKYAIYQAFVFDPNGYRIEIQRFDDPLPG</sequence>
<gene>
    <name evidence="2" type="ORF">AC812_15710</name>
</gene>